<dbReference type="EMBL" id="BGPR01009553">
    <property type="protein sequence ID" value="GBN40784.1"/>
    <property type="molecule type" value="Genomic_DNA"/>
</dbReference>
<dbReference type="AlphaFoldDB" id="A0A4Y2NPC8"/>
<gene>
    <name evidence="1" type="ORF">AVEN_204462_1</name>
</gene>
<name>A0A4Y2NPC8_ARAVE</name>
<accession>A0A4Y2NPC8</accession>
<reference evidence="1 2" key="1">
    <citation type="journal article" date="2019" name="Sci. Rep.">
        <title>Orb-weaving spider Araneus ventricosus genome elucidates the spidroin gene catalogue.</title>
        <authorList>
            <person name="Kono N."/>
            <person name="Nakamura H."/>
            <person name="Ohtoshi R."/>
            <person name="Moran D.A.P."/>
            <person name="Shinohara A."/>
            <person name="Yoshida Y."/>
            <person name="Fujiwara M."/>
            <person name="Mori M."/>
            <person name="Tomita M."/>
            <person name="Arakawa K."/>
        </authorList>
    </citation>
    <scope>NUCLEOTIDE SEQUENCE [LARGE SCALE GENOMIC DNA]</scope>
</reference>
<protein>
    <submittedName>
        <fullName evidence="1">Uncharacterized protein</fullName>
    </submittedName>
</protein>
<keyword evidence="2" id="KW-1185">Reference proteome</keyword>
<dbReference type="Proteomes" id="UP000499080">
    <property type="component" value="Unassembled WGS sequence"/>
</dbReference>
<comment type="caution">
    <text evidence="1">The sequence shown here is derived from an EMBL/GenBank/DDBJ whole genome shotgun (WGS) entry which is preliminary data.</text>
</comment>
<organism evidence="1 2">
    <name type="scientific">Araneus ventricosus</name>
    <name type="common">Orbweaver spider</name>
    <name type="synonym">Epeira ventricosa</name>
    <dbReference type="NCBI Taxonomy" id="182803"/>
    <lineage>
        <taxon>Eukaryota</taxon>
        <taxon>Metazoa</taxon>
        <taxon>Ecdysozoa</taxon>
        <taxon>Arthropoda</taxon>
        <taxon>Chelicerata</taxon>
        <taxon>Arachnida</taxon>
        <taxon>Araneae</taxon>
        <taxon>Araneomorphae</taxon>
        <taxon>Entelegynae</taxon>
        <taxon>Araneoidea</taxon>
        <taxon>Araneidae</taxon>
        <taxon>Araneus</taxon>
    </lineage>
</organism>
<evidence type="ECO:0000313" key="1">
    <source>
        <dbReference type="EMBL" id="GBN40784.1"/>
    </source>
</evidence>
<sequence>MFGFALDIPRVYKGFGARKYMDYSPEILEACLNVISKCECALKDAEVVFDMPKRIVPYKRRQLHVRKPGRILVSFIEEGKAVAFRIV</sequence>
<proteinExistence type="predicted"/>
<dbReference type="OrthoDB" id="6753350at2759"/>
<evidence type="ECO:0000313" key="2">
    <source>
        <dbReference type="Proteomes" id="UP000499080"/>
    </source>
</evidence>